<dbReference type="GO" id="GO:0004139">
    <property type="term" value="F:deoxyribose-phosphate aldolase activity"/>
    <property type="evidence" value="ECO:0007669"/>
    <property type="project" value="InterPro"/>
</dbReference>
<protein>
    <submittedName>
        <fullName evidence="3">Uncharacterized protein</fullName>
    </submittedName>
</protein>
<dbReference type="FunCoup" id="A0A0G4EAE4">
    <property type="interactions" value="65"/>
</dbReference>
<dbReference type="InterPro" id="IPR002915">
    <property type="entry name" value="DeoC/FbaB/LacD_aldolase"/>
</dbReference>
<dbReference type="NCBIfam" id="TIGR00126">
    <property type="entry name" value="deoC"/>
    <property type="match status" value="1"/>
</dbReference>
<dbReference type="InParanoid" id="A0A0G4EAE4"/>
<dbReference type="OrthoDB" id="445028at2759"/>
<dbReference type="PIRSF" id="PIRSF001357">
    <property type="entry name" value="DeoC"/>
    <property type="match status" value="1"/>
</dbReference>
<dbReference type="EMBL" id="CDMY01000077">
    <property type="protein sequence ID" value="CEL92445.1"/>
    <property type="molecule type" value="Genomic_DNA"/>
</dbReference>
<sequence>MSEAEIAAKAITFIDHTTLNDSDTVDSVTKFVEARLDCKPAPAAFCIFPQFVKAIKPILKEKAPHIKLACVVNFPLGQDGVDKTVKDTTQAVADGADEIDMVIDYKEFREDPVGSKPKVTALVKAVCDAAHAKGVAVILETGELKDASQITAACEAVIEAGPEFLKTSTGKVPVNATPESVELLFKAAAKAKEAGKTVGVKVAGGVKTVADAQAYIKMGDDIMGQGWLTPKTFRFGSSGLLPVCLGAIEGKAVAAGAGY</sequence>
<dbReference type="GO" id="GO:0005737">
    <property type="term" value="C:cytoplasm"/>
    <property type="evidence" value="ECO:0007669"/>
    <property type="project" value="InterPro"/>
</dbReference>
<keyword evidence="1" id="KW-0963">Cytoplasm</keyword>
<dbReference type="AlphaFoldDB" id="A0A0G4EAE4"/>
<dbReference type="GO" id="GO:0009264">
    <property type="term" value="P:deoxyribonucleotide catabolic process"/>
    <property type="evidence" value="ECO:0007669"/>
    <property type="project" value="InterPro"/>
</dbReference>
<reference evidence="3 4" key="1">
    <citation type="submission" date="2014-11" db="EMBL/GenBank/DDBJ databases">
        <authorList>
            <person name="Zhu J."/>
            <person name="Qi W."/>
            <person name="Song R."/>
        </authorList>
    </citation>
    <scope>NUCLEOTIDE SEQUENCE [LARGE SCALE GENOMIC DNA]</scope>
</reference>
<keyword evidence="4" id="KW-1185">Reference proteome</keyword>
<dbReference type="OMA" id="MNACIPP"/>
<dbReference type="PANTHER" id="PTHR10889:SF1">
    <property type="entry name" value="DEOXYRIBOSE-PHOSPHATE ALDOLASE"/>
    <property type="match status" value="1"/>
</dbReference>
<evidence type="ECO:0000256" key="2">
    <source>
        <dbReference type="PIRSR" id="PIRSR001357-50"/>
    </source>
</evidence>
<proteinExistence type="predicted"/>
<name>A0A0G4EAE4_VITBC</name>
<dbReference type="SUPFAM" id="SSF51569">
    <property type="entry name" value="Aldolase"/>
    <property type="match status" value="1"/>
</dbReference>
<dbReference type="GO" id="GO:0046386">
    <property type="term" value="P:deoxyribose phosphate catabolic process"/>
    <property type="evidence" value="ECO:0007669"/>
    <property type="project" value="UniProtKB-UniPathway"/>
</dbReference>
<dbReference type="GO" id="GO:0016052">
    <property type="term" value="P:carbohydrate catabolic process"/>
    <property type="evidence" value="ECO:0007669"/>
    <property type="project" value="TreeGrafter"/>
</dbReference>
<feature type="active site" description="Proton donor/acceptor" evidence="2">
    <location>
        <position position="201"/>
    </location>
</feature>
<dbReference type="InterPro" id="IPR011343">
    <property type="entry name" value="DeoC"/>
</dbReference>
<evidence type="ECO:0000256" key="1">
    <source>
        <dbReference type="ARBA" id="ARBA00022490"/>
    </source>
</evidence>
<feature type="active site" description="Schiff-base intermediate with acetaldehyde" evidence="2">
    <location>
        <position position="166"/>
    </location>
</feature>
<evidence type="ECO:0000313" key="3">
    <source>
        <dbReference type="EMBL" id="CEL92445.1"/>
    </source>
</evidence>
<dbReference type="Proteomes" id="UP000041254">
    <property type="component" value="Unassembled WGS sequence"/>
</dbReference>
<dbReference type="InterPro" id="IPR013785">
    <property type="entry name" value="Aldolase_TIM"/>
</dbReference>
<evidence type="ECO:0000313" key="4">
    <source>
        <dbReference type="Proteomes" id="UP000041254"/>
    </source>
</evidence>
<dbReference type="Pfam" id="PF01791">
    <property type="entry name" value="DeoC"/>
    <property type="match status" value="1"/>
</dbReference>
<dbReference type="VEuPathDB" id="CryptoDB:Vbra_3551"/>
<keyword evidence="2" id="KW-0704">Schiff base</keyword>
<organism evidence="3 4">
    <name type="scientific">Vitrella brassicaformis (strain CCMP3155)</name>
    <dbReference type="NCBI Taxonomy" id="1169540"/>
    <lineage>
        <taxon>Eukaryota</taxon>
        <taxon>Sar</taxon>
        <taxon>Alveolata</taxon>
        <taxon>Colpodellida</taxon>
        <taxon>Vitrellaceae</taxon>
        <taxon>Vitrella</taxon>
    </lineage>
</organism>
<accession>A0A0G4EAE4</accession>
<gene>
    <name evidence="3" type="ORF">Vbra_3551</name>
</gene>
<dbReference type="STRING" id="1169540.A0A0G4EAE4"/>
<dbReference type="SMART" id="SM01133">
    <property type="entry name" value="DeoC"/>
    <property type="match status" value="1"/>
</dbReference>
<dbReference type="PhylomeDB" id="A0A0G4EAE4"/>
<dbReference type="UniPathway" id="UPA00002">
    <property type="reaction ID" value="UER00468"/>
</dbReference>
<dbReference type="PANTHER" id="PTHR10889">
    <property type="entry name" value="DEOXYRIBOSE-PHOSPHATE ALDOLASE"/>
    <property type="match status" value="1"/>
</dbReference>
<dbReference type="Gene3D" id="3.20.20.70">
    <property type="entry name" value="Aldolase class I"/>
    <property type="match status" value="1"/>
</dbReference>